<keyword evidence="4" id="KW-1185">Reference proteome</keyword>
<feature type="region of interest" description="Disordered" evidence="1">
    <location>
        <begin position="1429"/>
        <end position="1504"/>
    </location>
</feature>
<feature type="compositionally biased region" description="Basic and acidic residues" evidence="1">
    <location>
        <begin position="1495"/>
        <end position="1504"/>
    </location>
</feature>
<evidence type="ECO:0000313" key="2">
    <source>
        <dbReference type="EMBL" id="CAI3988445.1"/>
    </source>
</evidence>
<dbReference type="OrthoDB" id="419294at2759"/>
<protein>
    <submittedName>
        <fullName evidence="2">Uncharacterized protein</fullName>
    </submittedName>
</protein>
<dbReference type="EMBL" id="CAMXCT010001268">
    <property type="protein sequence ID" value="CAI3988445.1"/>
    <property type="molecule type" value="Genomic_DNA"/>
</dbReference>
<reference evidence="2" key="1">
    <citation type="submission" date="2022-10" db="EMBL/GenBank/DDBJ databases">
        <authorList>
            <person name="Chen Y."/>
            <person name="Dougan E. K."/>
            <person name="Chan C."/>
            <person name="Rhodes N."/>
            <person name="Thang M."/>
        </authorList>
    </citation>
    <scope>NUCLEOTIDE SEQUENCE</scope>
</reference>
<evidence type="ECO:0000313" key="4">
    <source>
        <dbReference type="Proteomes" id="UP001152797"/>
    </source>
</evidence>
<name>A0A9P1FVM0_9DINO</name>
<dbReference type="SUPFAM" id="SSF56349">
    <property type="entry name" value="DNA breaking-rejoining enzymes"/>
    <property type="match status" value="1"/>
</dbReference>
<dbReference type="InterPro" id="IPR011010">
    <property type="entry name" value="DNA_brk_join_enz"/>
</dbReference>
<gene>
    <name evidence="2" type="ORF">C1SCF055_LOCUS15617</name>
</gene>
<accession>A0A9P1FVM0</accession>
<evidence type="ECO:0000313" key="3">
    <source>
        <dbReference type="EMBL" id="CAL1141820.1"/>
    </source>
</evidence>
<evidence type="ECO:0000256" key="1">
    <source>
        <dbReference type="SAM" id="MobiDB-lite"/>
    </source>
</evidence>
<organism evidence="2">
    <name type="scientific">Cladocopium goreaui</name>
    <dbReference type="NCBI Taxonomy" id="2562237"/>
    <lineage>
        <taxon>Eukaryota</taxon>
        <taxon>Sar</taxon>
        <taxon>Alveolata</taxon>
        <taxon>Dinophyceae</taxon>
        <taxon>Suessiales</taxon>
        <taxon>Symbiodiniaceae</taxon>
        <taxon>Cladocopium</taxon>
    </lineage>
</organism>
<dbReference type="GO" id="GO:0003677">
    <property type="term" value="F:DNA binding"/>
    <property type="evidence" value="ECO:0007669"/>
    <property type="project" value="InterPro"/>
</dbReference>
<feature type="non-terminal residue" evidence="2">
    <location>
        <position position="2402"/>
    </location>
</feature>
<feature type="compositionally biased region" description="Polar residues" evidence="1">
    <location>
        <begin position="1541"/>
        <end position="1555"/>
    </location>
</feature>
<feature type="compositionally biased region" description="Low complexity" evidence="1">
    <location>
        <begin position="131"/>
        <end position="156"/>
    </location>
</feature>
<dbReference type="EMBL" id="CAMXCT020001268">
    <property type="protein sequence ID" value="CAL1141820.1"/>
    <property type="molecule type" value="Genomic_DNA"/>
</dbReference>
<comment type="caution">
    <text evidence="2">The sequence shown here is derived from an EMBL/GenBank/DDBJ whole genome shotgun (WGS) entry which is preliminary data.</text>
</comment>
<feature type="region of interest" description="Disordered" evidence="1">
    <location>
        <begin position="74"/>
        <end position="164"/>
    </location>
</feature>
<feature type="region of interest" description="Disordered" evidence="1">
    <location>
        <begin position="1523"/>
        <end position="1555"/>
    </location>
</feature>
<sequence length="2402" mass="264134">AEIFFLCLSVSVHKGLGVDLMSNFPPARSTFPSAQFRQQAMASSRAADWIGPDDSASATGSAVSWSVVQEGGAQPARIQYPAPKPPPKGFEKKVIPESAPAGQEEVESEPDMPPHDGWDADLPKTAPPQAAPAVQAAKQLLGSAQKQAAKIASQNAKARKKGHRGIRWGQMPAANAQNFQLPPYVQQLGAKEHERSVLVIDSRDKRIQSPYQGWLLDEILLNAQSGINVLSDRQLVRSPNTGYHFNLFYVRTLDGFKFVLVGSMTSYGTVKVEGELLLHLELRGYRSDQDMTVQLNYINDSVIPRLDEMLFIPSVAVTVFQGWRVIATSFEVGGRLYACSDGGTVVALDFPLCHFEMRVTAISSSDSIGMDADRLEFRFRSSGDKVDVSCSQVVVPSTWLVVSRVSGPTLVKNAHWCRDHHARIEGPDQTMQLSQLAGIHAHWTASIEAGSVEETGPRVGAVAVESHASNLHFTCESPLFKAEKAIVPREALAIQAHNVELEQKTVVLPPVTGGPSVVPASSVSGSLRALAGPMAPSLTVAPNVPSEVALTAPGEAPTATNLQGGAVHVHRRPLEARQGEQMSAAAVTPQFFLDRVSQATSGYVAGSSTAQPGQPVSYGPPPVVEEAVLASPFANLALISAMEVRVASEFVVKVHEWAPTLDEGIRDVLLESSFMLEQYWSLASSIEKAFFASTAQQLGFGMCDPLSVTLSSEAAKARRSLAIRALAQKPAQPPRKILKKPEEEVTSTPLLDQENAARFEDWLASEQLAVFPLTHDKILKYALALDQKECGPSVLPSFRTSVKWVTSKLAIECPDLAHPALLAVQAEIVKKRNTTLKEAVPIPIAAVACLELFVVDPNEPDAARLFAWWWLCMVFASLRFDDALHVKPQELVLTDQGLFGIAWQTKVERRRRGTKFVVPHVGFKDSAWLETGWELLLLENPDRDYWMRDLNSREEFRDAPASYQRSMQWLRTLGQTAVTQFMNGNQEEINAVLDRLSEVTAHSARVTLLDAAVHAGRSTEEIGLQANWKNPGPLVLKYTRNRTSVPAQMVRQLVQDMIENEHPIEPPEGAILDGEDPSALEDVQFFVKSSGARQAHDYRHRCSQLGDPTALACGRLPLDECSSVGSALPDAAVLCKHCAKARPDVILGRQRVSNELCKTAADAGLLNVETFAMLGDNIAGVKATLKTIIPDPASFGPDAPSQELALTALAAVWKTCSTMQDHFAARRAKMEEDPSKVPEIPGEDHAEFRETFVARHPDVVLPLHREPHRKFVERVQRDYLVHGFVHFYEVGEIRTRNEQIAQKSGLTKNAEDLLRVVMIDQPTSASSESQVMDKLHAFFITLEYLNICEFSFAAGPLKYLSELEEWRHENRGLALLLTVDTLIRKKVHRVSSDQRKSFGSFSAALLEVLANHKQLWNDARSSAELDKFKQAGQFPAPSTPAKKRSRSRSGSAVKTSPKAKKNRARRVRQKAQLQKAKDVLSKSSPKESASGAARPARDERVPAKEWQKITAFKYGGQVALEARPPGTWVDRPAAPSDRSASDVSQSVSEAAESDQPSFAWSKGLDGVPALHARGPYFLELFSGTAGLSEAVQLRGVPTLPPVDIVVSPLVPEPVDLIVLTSGLVFFLHCGTPCNTFTAARKLDGGPPPLRSALRPMGLPDLSQDNQCLVLLGNIFLSRSAEACFIVSHFGGDFSIENPLLSLIWVTAIMEQLVADTRALALDFDQCAFGALSLKPTRLLCSSELLDDVQMRCPGGHRHVKLKGKMRDPQTGYWVFRTKAAQVYPWALCATMAEAIAALYNDALAHFAPSFALTTPASDRKRPLGSGKPWLGHRQEATALKAQWAGYQLKRGAAKPLFEFELEPAFAILGTAGSARALLPRSVALIRRHPDPALRRLLLGAPEDQAPQLGKVCHIELYAEMLREVRSVDMELPQFLLHGFPIVGPIAPTVRWPPYEKTQKVVPVEEALKRAWDLRRKIVNRVHAVPVTQNLIKIWEASLEDANEGSCLGPFASESEVSKILGCEDWIPTQRFEVVQKNKVRGCDSATTNMINQITEISEKLQLPSTDSNVAALRRLRSLKPEEALCGWVLDERKAYRQVAVRPDQRKISVICLKNPEVGSPHFFIMVGHSFGLVSAVYNYNRRSAAINEILVSLFGLLAFSFYDDKYGFEPASTVASAKQIAESVHFWLGAQFDQKKLQLSRSPTILGVTYNLELMQLEIKADRKEELSSEIDAILASGLLDPGSAGKLKGKLMFGASQLWGKVGRAFLRVISERQYLRFPIGSEFKLDPPLREALLQWKKLVQHGPPRPIDMVGEKCSDAVIFTDGFTPDPRSAEKLPDRVGAVLFDRRSRRPQQFTAVVPEEVKNRNCQHSRAILAQVHLITPRLKSPNPARPVRIVQGEA</sequence>
<feature type="compositionally biased region" description="Basic residues" evidence="1">
    <location>
        <begin position="1457"/>
        <end position="1469"/>
    </location>
</feature>
<dbReference type="EMBL" id="CAMXCT030001268">
    <property type="protein sequence ID" value="CAL4775757.1"/>
    <property type="molecule type" value="Genomic_DNA"/>
</dbReference>
<feature type="non-terminal residue" evidence="2">
    <location>
        <position position="1"/>
    </location>
</feature>
<dbReference type="Proteomes" id="UP001152797">
    <property type="component" value="Unassembled WGS sequence"/>
</dbReference>
<feature type="compositionally biased region" description="Basic and acidic residues" evidence="1">
    <location>
        <begin position="112"/>
        <end position="122"/>
    </location>
</feature>
<reference evidence="3" key="2">
    <citation type="submission" date="2024-04" db="EMBL/GenBank/DDBJ databases">
        <authorList>
            <person name="Chen Y."/>
            <person name="Shah S."/>
            <person name="Dougan E. K."/>
            <person name="Thang M."/>
            <person name="Chan C."/>
        </authorList>
    </citation>
    <scope>NUCLEOTIDE SEQUENCE [LARGE SCALE GENOMIC DNA]</scope>
</reference>
<proteinExistence type="predicted"/>